<dbReference type="OrthoDB" id="37267at10239"/>
<sequence>MQASLRIDHKNPIILNRFCTMYNFVNNRGTVYGHLFVVNETKLEIIDNRMIIRCNQREKYDFEALTLSNEKTKLLFFKSSSGCLLVLSAGNEQSEYLIKEA</sequence>
<keyword evidence="2" id="KW-1185">Reference proteome</keyword>
<reference evidence="1 2" key="1">
    <citation type="journal article" date="2014" name="Genome Announc.">
        <title>Complete Genome Sequence of the Novel Giant Pseudomonas Phage PaBG.</title>
        <authorList>
            <person name="Sykilinda N.N."/>
            <person name="Bondar A.A."/>
            <person name="Gorshkova A.S."/>
            <person name="Kurochkina L.P."/>
            <person name="Kulikov E.E."/>
            <person name="Shneider M.M."/>
            <person name="Kadykov V.A."/>
            <person name="Solovjeva N.V."/>
            <person name="Kabilov M.R."/>
            <person name="Mesyanzhinov V.V."/>
            <person name="Vlassov V.V."/>
            <person name="Drukker V.V."/>
            <person name="Miroshnikov K.A."/>
        </authorList>
    </citation>
    <scope>NUCLEOTIDE SEQUENCE [LARGE SCALE GENOMIC DNA]</scope>
</reference>
<protein>
    <submittedName>
        <fullName evidence="1">Uncharacterized protein</fullName>
    </submittedName>
</protein>
<proteinExistence type="predicted"/>
<dbReference type="Proteomes" id="UP000015545">
    <property type="component" value="Segment"/>
</dbReference>
<dbReference type="EMBL" id="KF147891">
    <property type="protein sequence ID" value="AGS82083.1"/>
    <property type="molecule type" value="Genomic_DNA"/>
</dbReference>
<organism evidence="1 2">
    <name type="scientific">Pseudomonas phage PaBG</name>
    <dbReference type="NCBI Taxonomy" id="1335230"/>
    <lineage>
        <taxon>Viruses</taxon>
        <taxon>Duplodnaviria</taxon>
        <taxon>Heunggongvirae</taxon>
        <taxon>Uroviricota</taxon>
        <taxon>Caudoviricetes</taxon>
        <taxon>Baikalvirus</taxon>
        <taxon>Baikalvirus PaBG</taxon>
    </lineage>
</organism>
<dbReference type="KEGG" id="vg:16574885"/>
<name>S5WBD1_9CAUD</name>
<evidence type="ECO:0000313" key="1">
    <source>
        <dbReference type="EMBL" id="AGS82083.1"/>
    </source>
</evidence>
<accession>S5WBD1</accession>
<evidence type="ECO:0000313" key="2">
    <source>
        <dbReference type="Proteomes" id="UP000015545"/>
    </source>
</evidence>
<gene>
    <name evidence="1" type="ORF">PaBG_00199</name>
</gene>